<proteinExistence type="predicted"/>
<dbReference type="EMBL" id="FOSL01000017">
    <property type="protein sequence ID" value="SFK92131.1"/>
    <property type="molecule type" value="Genomic_DNA"/>
</dbReference>
<protein>
    <submittedName>
        <fullName evidence="1">Uncharacterized protein</fullName>
    </submittedName>
</protein>
<dbReference type="RefSeq" id="WP_149762520.1">
    <property type="nucleotide sequence ID" value="NZ_BSPE01000033.1"/>
</dbReference>
<gene>
    <name evidence="1" type="ORF">SAMN04488498_11781</name>
</gene>
<dbReference type="Proteomes" id="UP000323300">
    <property type="component" value="Unassembled WGS sequence"/>
</dbReference>
<name>A0A1I4DJU9_9HYPH</name>
<accession>A0A1I4DJU9</accession>
<evidence type="ECO:0000313" key="1">
    <source>
        <dbReference type="EMBL" id="SFK92131.1"/>
    </source>
</evidence>
<organism evidence="1 2">
    <name type="scientific">Neomesorhizobium albiziae</name>
    <dbReference type="NCBI Taxonomy" id="335020"/>
    <lineage>
        <taxon>Bacteria</taxon>
        <taxon>Pseudomonadati</taxon>
        <taxon>Pseudomonadota</taxon>
        <taxon>Alphaproteobacteria</taxon>
        <taxon>Hyphomicrobiales</taxon>
        <taxon>Phyllobacteriaceae</taxon>
        <taxon>Neomesorhizobium</taxon>
    </lineage>
</organism>
<keyword evidence="2" id="KW-1185">Reference proteome</keyword>
<reference evidence="1 2" key="1">
    <citation type="submission" date="2016-10" db="EMBL/GenBank/DDBJ databases">
        <authorList>
            <person name="Varghese N."/>
            <person name="Submissions S."/>
        </authorList>
    </citation>
    <scope>NUCLEOTIDE SEQUENCE [LARGE SCALE GENOMIC DNA]</scope>
    <source>
        <strain evidence="1 2">DSM 21822</strain>
    </source>
</reference>
<sequence>MLTAVVAFLNKALGVGSDKDPSQIKAMLAGVAGDDWLALKRQQETLRFAYVSAAESRPTSGPQKNGKDGPDWVQFDWPDEHSAEGRAWHSVNWRFYANGLITVAADLSIPERSLDFHDLLGHRIELRDKTGFLLGVWLAAFEVRHRAGRMAFQSAIVDDFAPLKLHFAEIAKAQTGQWFRI</sequence>
<dbReference type="AlphaFoldDB" id="A0A1I4DJU9"/>
<dbReference type="OrthoDB" id="8449962at2"/>
<evidence type="ECO:0000313" key="2">
    <source>
        <dbReference type="Proteomes" id="UP000323300"/>
    </source>
</evidence>